<dbReference type="RefSeq" id="WP_156590605.1">
    <property type="nucleotide sequence ID" value="NZ_WPHU01000002.1"/>
</dbReference>
<proteinExistence type="predicted"/>
<organism evidence="1 2">
    <name type="scientific">Agrobacterium vitis</name>
    <name type="common">Rhizobium vitis</name>
    <dbReference type="NCBI Taxonomy" id="373"/>
    <lineage>
        <taxon>Bacteria</taxon>
        <taxon>Pseudomonadati</taxon>
        <taxon>Pseudomonadota</taxon>
        <taxon>Alphaproteobacteria</taxon>
        <taxon>Hyphomicrobiales</taxon>
        <taxon>Rhizobiaceae</taxon>
        <taxon>Rhizobium/Agrobacterium group</taxon>
        <taxon>Agrobacterium</taxon>
    </lineage>
</organism>
<evidence type="ECO:0000313" key="1">
    <source>
        <dbReference type="EMBL" id="MVA55800.1"/>
    </source>
</evidence>
<comment type="caution">
    <text evidence="1">The sequence shown here is derived from an EMBL/GenBank/DDBJ whole genome shotgun (WGS) entry which is preliminary data.</text>
</comment>
<protein>
    <submittedName>
        <fullName evidence="1">Uncharacterized protein</fullName>
    </submittedName>
</protein>
<evidence type="ECO:0000313" key="2">
    <source>
        <dbReference type="Proteomes" id="UP000440716"/>
    </source>
</evidence>
<dbReference type="EMBL" id="WPHU01000002">
    <property type="protein sequence ID" value="MVA55800.1"/>
    <property type="molecule type" value="Genomic_DNA"/>
</dbReference>
<sequence length="68" mass="7944">MNGYASIARRFAIYLKNIKILQKGTPGRLWRVVPKERITVLRISVDVDVEWPQKGFPVKRPQKILKIL</sequence>
<name>A0A7K1RCS6_AGRVI</name>
<dbReference type="AlphaFoldDB" id="A0A7K1RCS6"/>
<reference evidence="1 2" key="1">
    <citation type="submission" date="2019-12" db="EMBL/GenBank/DDBJ databases">
        <title>Whole-genome sequencing of Allorhizobium vitis.</title>
        <authorList>
            <person name="Gan H.M."/>
            <person name="Szegedi E."/>
            <person name="Burr T."/>
            <person name="Savka M.A."/>
        </authorList>
    </citation>
    <scope>NUCLEOTIDE SEQUENCE [LARGE SCALE GENOMIC DNA]</scope>
    <source>
        <strain evidence="1 2">CG415</strain>
    </source>
</reference>
<gene>
    <name evidence="1" type="ORF">GOZ88_06705</name>
</gene>
<accession>A0A7K1RCS6</accession>
<dbReference type="Proteomes" id="UP000440716">
    <property type="component" value="Unassembled WGS sequence"/>
</dbReference>